<accession>A0ABR1ASJ2</accession>
<evidence type="ECO:0000313" key="3">
    <source>
        <dbReference type="Proteomes" id="UP001359485"/>
    </source>
</evidence>
<reference evidence="2 3" key="1">
    <citation type="submission" date="2023-09" db="EMBL/GenBank/DDBJ databases">
        <title>Genomes of two closely related lineages of the louse Polyplax serrata with different host specificities.</title>
        <authorList>
            <person name="Martinu J."/>
            <person name="Tarabai H."/>
            <person name="Stefka J."/>
            <person name="Hypsa V."/>
        </authorList>
    </citation>
    <scope>NUCLEOTIDE SEQUENCE [LARGE SCALE GENOMIC DNA]</scope>
    <source>
        <strain evidence="2">98ZLc_SE</strain>
    </source>
</reference>
<evidence type="ECO:0000256" key="1">
    <source>
        <dbReference type="SAM" id="MobiDB-lite"/>
    </source>
</evidence>
<sequence length="251" mass="27723">MYDEWQCQSQVKIVLESGRQVCGCSRDEISLKTRYKRHKENNLTITKHANILIVEKTHVGHGVLVAEINVPGVKLTILLNVEGAKVEGAKFGGTLGGRPGYGHSEVTRPPAQDMEKHSRKGPGAGAPDRIQRTHAIHGKVMNEIVREGGKWEVLDETAKTMTGNPFIASSPGEKDPSWRSVDPVPNEALRIPGYQLQGDSTRFHHNYPLLLASSSNRHPPVLGNHYCDSLSSHNLTLLLVDLSRRGNLIQR</sequence>
<keyword evidence="3" id="KW-1185">Reference proteome</keyword>
<protein>
    <submittedName>
        <fullName evidence="2">Uncharacterized protein</fullName>
    </submittedName>
</protein>
<dbReference type="Proteomes" id="UP001359485">
    <property type="component" value="Unassembled WGS sequence"/>
</dbReference>
<evidence type="ECO:0000313" key="2">
    <source>
        <dbReference type="EMBL" id="KAK6626909.1"/>
    </source>
</evidence>
<feature type="region of interest" description="Disordered" evidence="1">
    <location>
        <begin position="96"/>
        <end position="129"/>
    </location>
</feature>
<dbReference type="EMBL" id="JAWJWF010000045">
    <property type="protein sequence ID" value="KAK6626909.1"/>
    <property type="molecule type" value="Genomic_DNA"/>
</dbReference>
<proteinExistence type="predicted"/>
<comment type="caution">
    <text evidence="2">The sequence shown here is derived from an EMBL/GenBank/DDBJ whole genome shotgun (WGS) entry which is preliminary data.</text>
</comment>
<name>A0ABR1ASJ2_POLSC</name>
<gene>
    <name evidence="2" type="ORF">RUM44_009386</name>
</gene>
<organism evidence="2 3">
    <name type="scientific">Polyplax serrata</name>
    <name type="common">Common mouse louse</name>
    <dbReference type="NCBI Taxonomy" id="468196"/>
    <lineage>
        <taxon>Eukaryota</taxon>
        <taxon>Metazoa</taxon>
        <taxon>Ecdysozoa</taxon>
        <taxon>Arthropoda</taxon>
        <taxon>Hexapoda</taxon>
        <taxon>Insecta</taxon>
        <taxon>Pterygota</taxon>
        <taxon>Neoptera</taxon>
        <taxon>Paraneoptera</taxon>
        <taxon>Psocodea</taxon>
        <taxon>Troctomorpha</taxon>
        <taxon>Phthiraptera</taxon>
        <taxon>Anoplura</taxon>
        <taxon>Polyplacidae</taxon>
        <taxon>Polyplax</taxon>
    </lineage>
</organism>